<comment type="caution">
    <text evidence="1">The sequence shown here is derived from an EMBL/GenBank/DDBJ whole genome shotgun (WGS) entry which is preliminary data.</text>
</comment>
<dbReference type="EMBL" id="JBBYHY010000007">
    <property type="protein sequence ID" value="MEL3954778.1"/>
    <property type="molecule type" value="Genomic_DNA"/>
</dbReference>
<organism evidence="1 2">
    <name type="scientific">Stenotrophomonas bentonitica</name>
    <dbReference type="NCBI Taxonomy" id="1450134"/>
    <lineage>
        <taxon>Bacteria</taxon>
        <taxon>Pseudomonadati</taxon>
        <taxon>Pseudomonadota</taxon>
        <taxon>Gammaproteobacteria</taxon>
        <taxon>Lysobacterales</taxon>
        <taxon>Lysobacteraceae</taxon>
        <taxon>Stenotrophomonas</taxon>
    </lineage>
</organism>
<sequence length="75" mass="7577">MTAWTVPITPIISTALADTTVVNASTVSTVSTVSTASTPETSASAQAFRIPVNISLAGAMSCLPGIAFPLHTDTL</sequence>
<gene>
    <name evidence="1" type="ORF">AAE039_14560</name>
</gene>
<accession>A0ABU9JPL8</accession>
<name>A0ABU9JPL8_9GAMM</name>
<proteinExistence type="predicted"/>
<evidence type="ECO:0000313" key="2">
    <source>
        <dbReference type="Proteomes" id="UP001455088"/>
    </source>
</evidence>
<evidence type="ECO:0000313" key="1">
    <source>
        <dbReference type="EMBL" id="MEL3954778.1"/>
    </source>
</evidence>
<dbReference type="Proteomes" id="UP001455088">
    <property type="component" value="Unassembled WGS sequence"/>
</dbReference>
<dbReference type="RefSeq" id="WP_156785749.1">
    <property type="nucleotide sequence ID" value="NZ_JBBYHY010000007.1"/>
</dbReference>
<reference evidence="1 2" key="1">
    <citation type="submission" date="2024-04" db="EMBL/GenBank/DDBJ databases">
        <title>Bacterial endophytes with biocontrol capabilities against important plant pathogens.</title>
        <authorList>
            <person name="Alayande K.A."/>
        </authorList>
    </citation>
    <scope>NUCLEOTIDE SEQUENCE [LARGE SCALE GENOMIC DNA]</scope>
    <source>
        <strain evidence="1 2">KV22</strain>
    </source>
</reference>
<protein>
    <submittedName>
        <fullName evidence="1">Uncharacterized protein</fullName>
    </submittedName>
</protein>
<keyword evidence="2" id="KW-1185">Reference proteome</keyword>